<dbReference type="InterPro" id="IPR021994">
    <property type="entry name" value="DUF3592"/>
</dbReference>
<sequence>MKIDAIYLGYNTYKAPTGGYGIITSYSPVFRYEFNGKQYEVQTFETLTKKEVCKLIVGNKYEIFINENKPQKFIIYKSVRFSEVITLLMGIFFSSIGIIFLL</sequence>
<accession>K1SHM5</accession>
<proteinExistence type="predicted"/>
<organism evidence="3">
    <name type="scientific">human gut metagenome</name>
    <dbReference type="NCBI Taxonomy" id="408170"/>
    <lineage>
        <taxon>unclassified sequences</taxon>
        <taxon>metagenomes</taxon>
        <taxon>organismal metagenomes</taxon>
    </lineage>
</organism>
<reference evidence="3" key="1">
    <citation type="journal article" date="2013" name="Environ. Microbiol.">
        <title>Microbiota from the distal guts of lean and obese adolescents exhibit partial functional redundancy besides clear differences in community structure.</title>
        <authorList>
            <person name="Ferrer M."/>
            <person name="Ruiz A."/>
            <person name="Lanza F."/>
            <person name="Haange S.B."/>
            <person name="Oberbach A."/>
            <person name="Till H."/>
            <person name="Bargiela R."/>
            <person name="Campoy C."/>
            <person name="Segura M.T."/>
            <person name="Richter M."/>
            <person name="von Bergen M."/>
            <person name="Seifert J."/>
            <person name="Suarez A."/>
        </authorList>
    </citation>
    <scope>NUCLEOTIDE SEQUENCE</scope>
</reference>
<name>K1SHM5_9ZZZZ</name>
<dbReference type="AlphaFoldDB" id="K1SHM5"/>
<evidence type="ECO:0000256" key="1">
    <source>
        <dbReference type="SAM" id="Phobius"/>
    </source>
</evidence>
<keyword evidence="1" id="KW-1133">Transmembrane helix</keyword>
<feature type="transmembrane region" description="Helical" evidence="1">
    <location>
        <begin position="81"/>
        <end position="101"/>
    </location>
</feature>
<keyword evidence="1" id="KW-0472">Membrane</keyword>
<protein>
    <recommendedName>
        <fullName evidence="2">DUF3592 domain-containing protein</fullName>
    </recommendedName>
</protein>
<gene>
    <name evidence="3" type="ORF">OBE_16003</name>
</gene>
<feature type="domain" description="DUF3592" evidence="2">
    <location>
        <begin position="19"/>
        <end position="78"/>
    </location>
</feature>
<dbReference type="EMBL" id="AJWZ01010989">
    <property type="protein sequence ID" value="EKC46871.1"/>
    <property type="molecule type" value="Genomic_DNA"/>
</dbReference>
<comment type="caution">
    <text evidence="3">The sequence shown here is derived from an EMBL/GenBank/DDBJ whole genome shotgun (WGS) entry which is preliminary data.</text>
</comment>
<evidence type="ECO:0000313" key="3">
    <source>
        <dbReference type="EMBL" id="EKC46871.1"/>
    </source>
</evidence>
<dbReference type="Pfam" id="PF12158">
    <property type="entry name" value="DUF3592"/>
    <property type="match status" value="1"/>
</dbReference>
<evidence type="ECO:0000259" key="2">
    <source>
        <dbReference type="Pfam" id="PF12158"/>
    </source>
</evidence>
<keyword evidence="1" id="KW-0812">Transmembrane</keyword>